<dbReference type="AlphaFoldDB" id="A0A1H6BP65"/>
<reference evidence="2 3" key="1">
    <citation type="submission" date="2016-10" db="EMBL/GenBank/DDBJ databases">
        <authorList>
            <person name="de Groot N.N."/>
        </authorList>
    </citation>
    <scope>NUCLEOTIDE SEQUENCE [LARGE SCALE GENOMIC DNA]</scope>
    <source>
        <strain evidence="2 3">CGMCC 1.10331</strain>
    </source>
</reference>
<dbReference type="Proteomes" id="UP000236740">
    <property type="component" value="Unassembled WGS sequence"/>
</dbReference>
<dbReference type="PANTHER" id="PTHR39967:SF1">
    <property type="entry name" value="ISH14-TYPE TRANSPOSASE HSIRS44"/>
    <property type="match status" value="1"/>
</dbReference>
<evidence type="ECO:0000256" key="1">
    <source>
        <dbReference type="SAM" id="MobiDB-lite"/>
    </source>
</evidence>
<accession>A0A1H6BP65</accession>
<gene>
    <name evidence="2" type="ORF">SAMN04488133_2902</name>
</gene>
<keyword evidence="3" id="KW-1185">Reference proteome</keyword>
<dbReference type="PANTHER" id="PTHR39967">
    <property type="match status" value="1"/>
</dbReference>
<evidence type="ECO:0000313" key="3">
    <source>
        <dbReference type="Proteomes" id="UP000236740"/>
    </source>
</evidence>
<name>A0A1H6BP65_9EURY</name>
<organism evidence="2 3">
    <name type="scientific">Halobellus limi</name>
    <dbReference type="NCBI Taxonomy" id="699433"/>
    <lineage>
        <taxon>Archaea</taxon>
        <taxon>Methanobacteriati</taxon>
        <taxon>Methanobacteriota</taxon>
        <taxon>Stenosarchaea group</taxon>
        <taxon>Halobacteria</taxon>
        <taxon>Halobacteriales</taxon>
        <taxon>Haloferacaceae</taxon>
        <taxon>Halobellus</taxon>
    </lineage>
</organism>
<feature type="region of interest" description="Disordered" evidence="1">
    <location>
        <begin position="163"/>
        <end position="209"/>
    </location>
</feature>
<evidence type="ECO:0000313" key="2">
    <source>
        <dbReference type="EMBL" id="SEG62498.1"/>
    </source>
</evidence>
<sequence>MQEPNRLIGCSDFPELAFVKREATPEQAMRLGIQLHLAGLSLADTVSVLAGLGVERCRSTVHNWIRKADLQPTEGYDPNYVVGDETVIRVNEQQYWLFAAVDPDTDRLLHVRLFPTRTQALTEMVLTVLREKHLVDGAIFLVDGAPWLQAAYYATRSDSNISPTGIGMPLNASSKSSDAELKPSPTTSDTLDRTQQKRGSKHSPSVSIS</sequence>
<dbReference type="EMBL" id="FNVN01000005">
    <property type="protein sequence ID" value="SEG62498.1"/>
    <property type="molecule type" value="Genomic_DNA"/>
</dbReference>
<protein>
    <submittedName>
        <fullName evidence="2">DDE domain-containing protein</fullName>
    </submittedName>
</protein>
<proteinExistence type="predicted"/>